<evidence type="ECO:0000256" key="1">
    <source>
        <dbReference type="ARBA" id="ARBA00010466"/>
    </source>
</evidence>
<dbReference type="InterPro" id="IPR009057">
    <property type="entry name" value="Homeodomain-like_sf"/>
</dbReference>
<evidence type="ECO:0000256" key="3">
    <source>
        <dbReference type="ARBA" id="ARBA00023125"/>
    </source>
</evidence>
<keyword evidence="3" id="KW-0238">DNA-binding</keyword>
<gene>
    <name evidence="7" type="ORF">FC26_GL001055</name>
</gene>
<dbReference type="Gene3D" id="1.10.10.60">
    <property type="entry name" value="Homeodomain-like"/>
    <property type="match status" value="1"/>
</dbReference>
<dbReference type="InterPro" id="IPR011991">
    <property type="entry name" value="ArsR-like_HTH"/>
</dbReference>
<dbReference type="GO" id="GO:0030246">
    <property type="term" value="F:carbohydrate binding"/>
    <property type="evidence" value="ECO:0007669"/>
    <property type="project" value="InterPro"/>
</dbReference>
<dbReference type="Pfam" id="PF12802">
    <property type="entry name" value="MarR_2"/>
    <property type="match status" value="1"/>
</dbReference>
<dbReference type="CDD" id="cd00090">
    <property type="entry name" value="HTH_ARSR"/>
    <property type="match status" value="1"/>
</dbReference>
<organism evidence="7 8">
    <name type="scientific">Paucilactobacillus vaccinostercus DSM 20634</name>
    <dbReference type="NCBI Taxonomy" id="1423813"/>
    <lineage>
        <taxon>Bacteria</taxon>
        <taxon>Bacillati</taxon>
        <taxon>Bacillota</taxon>
        <taxon>Bacilli</taxon>
        <taxon>Lactobacillales</taxon>
        <taxon>Lactobacillaceae</taxon>
        <taxon>Paucilactobacillus</taxon>
    </lineage>
</organism>
<evidence type="ECO:0000259" key="5">
    <source>
        <dbReference type="Pfam" id="PF04198"/>
    </source>
</evidence>
<dbReference type="InterPro" id="IPR000835">
    <property type="entry name" value="HTH_MarR-typ"/>
</dbReference>
<dbReference type="GO" id="GO:0016829">
    <property type="term" value="F:lyase activity"/>
    <property type="evidence" value="ECO:0007669"/>
    <property type="project" value="UniProtKB-KW"/>
</dbReference>
<evidence type="ECO:0000259" key="6">
    <source>
        <dbReference type="Pfam" id="PF12802"/>
    </source>
</evidence>
<dbReference type="Proteomes" id="UP000051733">
    <property type="component" value="Unassembled WGS sequence"/>
</dbReference>
<dbReference type="InterPro" id="IPR051054">
    <property type="entry name" value="SorC_transcr_regulators"/>
</dbReference>
<evidence type="ECO:0000256" key="4">
    <source>
        <dbReference type="ARBA" id="ARBA00023163"/>
    </source>
</evidence>
<proteinExistence type="inferred from homology"/>
<keyword evidence="7" id="KW-0456">Lyase</keyword>
<dbReference type="Pfam" id="PF04198">
    <property type="entry name" value="Sugar-bind"/>
    <property type="match status" value="1"/>
</dbReference>
<accession>A0A0R2AGL0</accession>
<dbReference type="InterPro" id="IPR037171">
    <property type="entry name" value="NagB/RpiA_transferase-like"/>
</dbReference>
<dbReference type="STRING" id="1423813.FC26_GL001055"/>
<name>A0A0R2AGL0_9LACO</name>
<protein>
    <submittedName>
        <fullName evidence="7">Citrate lyase regulator</fullName>
    </submittedName>
</protein>
<dbReference type="GO" id="GO:0003677">
    <property type="term" value="F:DNA binding"/>
    <property type="evidence" value="ECO:0007669"/>
    <property type="project" value="UniProtKB-KW"/>
</dbReference>
<dbReference type="OrthoDB" id="58802at2"/>
<evidence type="ECO:0000313" key="7">
    <source>
        <dbReference type="EMBL" id="KRM61980.1"/>
    </source>
</evidence>
<feature type="domain" description="Sugar-binding" evidence="5">
    <location>
        <begin position="65"/>
        <end position="315"/>
    </location>
</feature>
<dbReference type="AlphaFoldDB" id="A0A0R2AGL0"/>
<evidence type="ECO:0000256" key="2">
    <source>
        <dbReference type="ARBA" id="ARBA00023015"/>
    </source>
</evidence>
<dbReference type="InterPro" id="IPR007324">
    <property type="entry name" value="Sugar-bd_dom_put"/>
</dbReference>
<sequence length="320" mass="35727">MQLNTQNSKIQQSIEVAHLYYEQELSQNQIAAQLNISRPTVSRLLKSAKEQGLVRIQIMDPLESAEVLEQRISEKYGVGEVHVVPIPMVNSAAALDTVGNYAAHYLEDTVTDNDIIGIGWGKTIHKIASYLDVNEEVKNVQVVQLKGSVSHSKQHTYAYESINSFAAAFRSIPQYLPLPVIFEQQITKDLVEQERHIQYLMDLGRKANVAVFTVGTVRDSALVFQLDFFSEEEMQYLKQHAVGDVFSRFIDQNGAIVSDKIDRRTIGIQLDDLRQKEHAILVAAGSAKVPAVAAALRGDYANTLIIDQHAAQELVDNQLD</sequence>
<dbReference type="PANTHER" id="PTHR34294">
    <property type="entry name" value="TRANSCRIPTIONAL REGULATOR-RELATED"/>
    <property type="match status" value="1"/>
</dbReference>
<evidence type="ECO:0000313" key="8">
    <source>
        <dbReference type="Proteomes" id="UP000051733"/>
    </source>
</evidence>
<dbReference type="GO" id="GO:0003700">
    <property type="term" value="F:DNA-binding transcription factor activity"/>
    <property type="evidence" value="ECO:0007669"/>
    <property type="project" value="InterPro"/>
</dbReference>
<dbReference type="PANTHER" id="PTHR34294:SF1">
    <property type="entry name" value="TRANSCRIPTIONAL REGULATOR LSRR"/>
    <property type="match status" value="1"/>
</dbReference>
<comment type="similarity">
    <text evidence="1">Belongs to the SorC transcriptional regulatory family.</text>
</comment>
<reference evidence="7 8" key="1">
    <citation type="journal article" date="2015" name="Genome Announc.">
        <title>Expanding the biotechnology potential of lactobacilli through comparative genomics of 213 strains and associated genera.</title>
        <authorList>
            <person name="Sun Z."/>
            <person name="Harris H.M."/>
            <person name="McCann A."/>
            <person name="Guo C."/>
            <person name="Argimon S."/>
            <person name="Zhang W."/>
            <person name="Yang X."/>
            <person name="Jeffery I.B."/>
            <person name="Cooney J.C."/>
            <person name="Kagawa T.F."/>
            <person name="Liu W."/>
            <person name="Song Y."/>
            <person name="Salvetti E."/>
            <person name="Wrobel A."/>
            <person name="Rasinkangas P."/>
            <person name="Parkhill J."/>
            <person name="Rea M.C."/>
            <person name="O'Sullivan O."/>
            <person name="Ritari J."/>
            <person name="Douillard F.P."/>
            <person name="Paul Ross R."/>
            <person name="Yang R."/>
            <person name="Briner A.E."/>
            <person name="Felis G.E."/>
            <person name="de Vos W.M."/>
            <person name="Barrangou R."/>
            <person name="Klaenhammer T.R."/>
            <person name="Caufield P.W."/>
            <person name="Cui Y."/>
            <person name="Zhang H."/>
            <person name="O'Toole P.W."/>
        </authorList>
    </citation>
    <scope>NUCLEOTIDE SEQUENCE [LARGE SCALE GENOMIC DNA]</scope>
    <source>
        <strain evidence="7 8">DSM 20634</strain>
    </source>
</reference>
<dbReference type="Gene3D" id="3.40.50.1360">
    <property type="match status" value="1"/>
</dbReference>
<keyword evidence="8" id="KW-1185">Reference proteome</keyword>
<dbReference type="EMBL" id="AYYY01000014">
    <property type="protein sequence ID" value="KRM61980.1"/>
    <property type="molecule type" value="Genomic_DNA"/>
</dbReference>
<dbReference type="PATRIC" id="fig|1423813.3.peg.1077"/>
<dbReference type="SUPFAM" id="SSF100950">
    <property type="entry name" value="NagB/RpiA/CoA transferase-like"/>
    <property type="match status" value="1"/>
</dbReference>
<comment type="caution">
    <text evidence="7">The sequence shown here is derived from an EMBL/GenBank/DDBJ whole genome shotgun (WGS) entry which is preliminary data.</text>
</comment>
<dbReference type="SUPFAM" id="SSF46689">
    <property type="entry name" value="Homeodomain-like"/>
    <property type="match status" value="1"/>
</dbReference>
<keyword evidence="4" id="KW-0804">Transcription</keyword>
<feature type="domain" description="HTH marR-type" evidence="6">
    <location>
        <begin position="18"/>
        <end position="56"/>
    </location>
</feature>
<keyword evidence="2" id="KW-0805">Transcription regulation</keyword>